<evidence type="ECO:0000313" key="4">
    <source>
        <dbReference type="EMBL" id="SDQ16639.1"/>
    </source>
</evidence>
<dbReference type="PANTHER" id="PTHR10302">
    <property type="entry name" value="SINGLE-STRANDED DNA-BINDING PROTEIN"/>
    <property type="match status" value="1"/>
</dbReference>
<keyword evidence="5" id="KW-1185">Reference proteome</keyword>
<dbReference type="GO" id="GO:0003697">
    <property type="term" value="F:single-stranded DNA binding"/>
    <property type="evidence" value="ECO:0007669"/>
    <property type="project" value="UniProtKB-UniRule"/>
</dbReference>
<protein>
    <recommendedName>
        <fullName evidence="2 3">Single-stranded DNA-binding protein</fullName>
        <shortName evidence="2">SSB</shortName>
    </recommendedName>
</protein>
<evidence type="ECO:0000256" key="1">
    <source>
        <dbReference type="ARBA" id="ARBA00023125"/>
    </source>
</evidence>
<dbReference type="InterPro" id="IPR000424">
    <property type="entry name" value="Primosome_PriB/ssb"/>
</dbReference>
<dbReference type="Gene3D" id="2.40.50.140">
    <property type="entry name" value="Nucleic acid-binding proteins"/>
    <property type="match status" value="1"/>
</dbReference>
<dbReference type="EMBL" id="FNJW01000008">
    <property type="protein sequence ID" value="SDQ16639.1"/>
    <property type="molecule type" value="Genomic_DNA"/>
</dbReference>
<dbReference type="RefSeq" id="WP_035023762.1">
    <property type="nucleotide sequence ID" value="NZ_CP084916.1"/>
</dbReference>
<comment type="caution">
    <text evidence="2">Lacks conserved residue(s) required for the propagation of feature annotation.</text>
</comment>
<dbReference type="InterPro" id="IPR011344">
    <property type="entry name" value="ssDNA-bd"/>
</dbReference>
<accession>A0A1H0YND9</accession>
<dbReference type="InterPro" id="IPR012340">
    <property type="entry name" value="NA-bd_OB-fold"/>
</dbReference>
<dbReference type="Pfam" id="PF00436">
    <property type="entry name" value="SSB"/>
    <property type="match status" value="1"/>
</dbReference>
<dbReference type="PANTHER" id="PTHR10302:SF27">
    <property type="entry name" value="SINGLE-STRANDED DNA-BINDING PROTEIN"/>
    <property type="match status" value="1"/>
</dbReference>
<comment type="subunit">
    <text evidence="2">Homotetramer.</text>
</comment>
<dbReference type="PIRSF" id="PIRSF002070">
    <property type="entry name" value="SSB"/>
    <property type="match status" value="1"/>
</dbReference>
<organism evidence="4 5">
    <name type="scientific">Carnobacterium viridans</name>
    <dbReference type="NCBI Taxonomy" id="174587"/>
    <lineage>
        <taxon>Bacteria</taxon>
        <taxon>Bacillati</taxon>
        <taxon>Bacillota</taxon>
        <taxon>Bacilli</taxon>
        <taxon>Lactobacillales</taxon>
        <taxon>Carnobacteriaceae</taxon>
        <taxon>Carnobacterium</taxon>
    </lineage>
</organism>
<dbReference type="AlphaFoldDB" id="A0A1H0YND9"/>
<dbReference type="NCBIfam" id="TIGR00621">
    <property type="entry name" value="ssb"/>
    <property type="match status" value="1"/>
</dbReference>
<dbReference type="GO" id="GO:0009295">
    <property type="term" value="C:nucleoid"/>
    <property type="evidence" value="ECO:0007669"/>
    <property type="project" value="TreeGrafter"/>
</dbReference>
<dbReference type="OrthoDB" id="9809878at2"/>
<dbReference type="PROSITE" id="PS50935">
    <property type="entry name" value="SSB"/>
    <property type="match status" value="1"/>
</dbReference>
<dbReference type="SUPFAM" id="SSF50249">
    <property type="entry name" value="Nucleic acid-binding proteins"/>
    <property type="match status" value="1"/>
</dbReference>
<reference evidence="5" key="1">
    <citation type="submission" date="2016-10" db="EMBL/GenBank/DDBJ databases">
        <authorList>
            <person name="Varghese N."/>
            <person name="Submissions S."/>
        </authorList>
    </citation>
    <scope>NUCLEOTIDE SEQUENCE [LARGE SCALE GENOMIC DNA]</scope>
    <source>
        <strain evidence="5">MPL-11</strain>
    </source>
</reference>
<evidence type="ECO:0000313" key="5">
    <source>
        <dbReference type="Proteomes" id="UP000199481"/>
    </source>
</evidence>
<evidence type="ECO:0000256" key="3">
    <source>
        <dbReference type="PIRNR" id="PIRNR002070"/>
    </source>
</evidence>
<dbReference type="CDD" id="cd04496">
    <property type="entry name" value="SSB_OBF"/>
    <property type="match status" value="1"/>
</dbReference>
<evidence type="ECO:0000256" key="2">
    <source>
        <dbReference type="HAMAP-Rule" id="MF_00984"/>
    </source>
</evidence>
<gene>
    <name evidence="4" type="ORF">SAMN04487752_1056</name>
</gene>
<name>A0A1H0YND9_9LACT</name>
<dbReference type="GO" id="GO:0006260">
    <property type="term" value="P:DNA replication"/>
    <property type="evidence" value="ECO:0007669"/>
    <property type="project" value="InterPro"/>
</dbReference>
<dbReference type="Proteomes" id="UP000199481">
    <property type="component" value="Unassembled WGS sequence"/>
</dbReference>
<keyword evidence="1 2" id="KW-0238">DNA-binding</keyword>
<dbReference type="HAMAP" id="MF_00984">
    <property type="entry name" value="SSB"/>
    <property type="match status" value="1"/>
</dbReference>
<sequence length="111" mass="12530">MNQIGLVGRLVREVELKEVGEDKVVTNNTLAVARRGKKENSPSTDFIPIVAWGQVAKLIQLYCEKGHMVGLTGKIQSRSYINKEEETVFMVEMVVDEVHFLQNKKLETAVK</sequence>
<proteinExistence type="inferred from homology"/>